<keyword evidence="3" id="KW-1185">Reference proteome</keyword>
<protein>
    <submittedName>
        <fullName evidence="2">(Perigord truffle) hypothetical protein</fullName>
    </submittedName>
</protein>
<dbReference type="InParanoid" id="D5GM92"/>
<keyword evidence="1" id="KW-0812">Transmembrane</keyword>
<proteinExistence type="predicted"/>
<organism evidence="2 3">
    <name type="scientific">Tuber melanosporum (strain Mel28)</name>
    <name type="common">Perigord black truffle</name>
    <dbReference type="NCBI Taxonomy" id="656061"/>
    <lineage>
        <taxon>Eukaryota</taxon>
        <taxon>Fungi</taxon>
        <taxon>Dikarya</taxon>
        <taxon>Ascomycota</taxon>
        <taxon>Pezizomycotina</taxon>
        <taxon>Pezizomycetes</taxon>
        <taxon>Pezizales</taxon>
        <taxon>Tuberaceae</taxon>
        <taxon>Tuber</taxon>
    </lineage>
</organism>
<accession>D5GM92</accession>
<evidence type="ECO:0000313" key="3">
    <source>
        <dbReference type="Proteomes" id="UP000006911"/>
    </source>
</evidence>
<dbReference type="EMBL" id="FN430353">
    <property type="protein sequence ID" value="CAZ85629.1"/>
    <property type="molecule type" value="Genomic_DNA"/>
</dbReference>
<dbReference type="KEGG" id="tml:GSTUM_00010581001"/>
<dbReference type="HOGENOM" id="CLU_1807638_0_0_1"/>
<evidence type="ECO:0000313" key="2">
    <source>
        <dbReference type="EMBL" id="CAZ85629.1"/>
    </source>
</evidence>
<gene>
    <name evidence="2" type="ORF">GSTUM_00010581001</name>
</gene>
<dbReference type="Proteomes" id="UP000006911">
    <property type="component" value="Unassembled WGS sequence"/>
</dbReference>
<reference evidence="2 3" key="1">
    <citation type="journal article" date="2010" name="Nature">
        <title>Perigord black truffle genome uncovers evolutionary origins and mechanisms of symbiosis.</title>
        <authorList>
            <person name="Martin F."/>
            <person name="Kohler A."/>
            <person name="Murat C."/>
            <person name="Balestrini R."/>
            <person name="Coutinho P.M."/>
            <person name="Jaillon O."/>
            <person name="Montanini B."/>
            <person name="Morin E."/>
            <person name="Noel B."/>
            <person name="Percudani R."/>
            <person name="Porcel B."/>
            <person name="Rubini A."/>
            <person name="Amicucci A."/>
            <person name="Amselem J."/>
            <person name="Anthouard V."/>
            <person name="Arcioni S."/>
            <person name="Artiguenave F."/>
            <person name="Aury J.M."/>
            <person name="Ballario P."/>
            <person name="Bolchi A."/>
            <person name="Brenna A."/>
            <person name="Brun A."/>
            <person name="Buee M."/>
            <person name="Cantarel B."/>
            <person name="Chevalier G."/>
            <person name="Couloux A."/>
            <person name="Da Silva C."/>
            <person name="Denoeud F."/>
            <person name="Duplessis S."/>
            <person name="Ghignone S."/>
            <person name="Hilselberger B."/>
            <person name="Iotti M."/>
            <person name="Marcais B."/>
            <person name="Mello A."/>
            <person name="Miranda M."/>
            <person name="Pacioni G."/>
            <person name="Quesneville H."/>
            <person name="Riccioni C."/>
            <person name="Ruotolo R."/>
            <person name="Splivallo R."/>
            <person name="Stocchi V."/>
            <person name="Tisserant E."/>
            <person name="Viscomi A.R."/>
            <person name="Zambonelli A."/>
            <person name="Zampieri E."/>
            <person name="Henrissat B."/>
            <person name="Lebrun M.H."/>
            <person name="Paolocci F."/>
            <person name="Bonfante P."/>
            <person name="Ottonello S."/>
            <person name="Wincker P."/>
        </authorList>
    </citation>
    <scope>NUCLEOTIDE SEQUENCE [LARGE SCALE GENOMIC DNA]</scope>
    <source>
        <strain evidence="2 3">Mel28</strain>
    </source>
</reference>
<keyword evidence="1" id="KW-1133">Transmembrane helix</keyword>
<dbReference type="AlphaFoldDB" id="D5GM92"/>
<sequence length="143" mass="16428">MYNTRRNLAAFLGRPVSAEVIVTITWGCWRLWMLLGILMTFYPFPSANRSSVYLSYVLEAVCLSLSAPPLVPSRLFAPPRHSFFPVRLFLCLWHQGCYGCTLAMHIRTMAIVVPVGGRWERGYSYRPPGAIDRRESLFLYLFC</sequence>
<keyword evidence="1" id="KW-0472">Membrane</keyword>
<name>D5GM92_TUBMM</name>
<feature type="transmembrane region" description="Helical" evidence="1">
    <location>
        <begin position="20"/>
        <end position="41"/>
    </location>
</feature>
<evidence type="ECO:0000256" key="1">
    <source>
        <dbReference type="SAM" id="Phobius"/>
    </source>
</evidence>